<dbReference type="NCBIfam" id="TIGR02488">
    <property type="entry name" value="flgG_G_neg"/>
    <property type="match status" value="1"/>
</dbReference>
<dbReference type="InterPro" id="IPR010930">
    <property type="entry name" value="Flg_bb/hook_C_dom"/>
</dbReference>
<dbReference type="Proteomes" id="UP000324996">
    <property type="component" value="Unassembled WGS sequence"/>
</dbReference>
<evidence type="ECO:0000256" key="4">
    <source>
        <dbReference type="NCBIfam" id="TIGR02488"/>
    </source>
</evidence>
<name>A0A5A7N8C5_9PROT</name>
<dbReference type="Pfam" id="PF06429">
    <property type="entry name" value="Flg_bbr_C"/>
    <property type="match status" value="1"/>
</dbReference>
<comment type="caution">
    <text evidence="8">The sequence shown here is derived from an EMBL/GenBank/DDBJ whole genome shotgun (WGS) entry which is preliminary data.</text>
</comment>
<dbReference type="PANTHER" id="PTHR30435:SF19">
    <property type="entry name" value="FLAGELLAR BASAL-BODY ROD PROTEIN FLGG"/>
    <property type="match status" value="1"/>
</dbReference>
<dbReference type="PANTHER" id="PTHR30435">
    <property type="entry name" value="FLAGELLAR PROTEIN"/>
    <property type="match status" value="1"/>
</dbReference>
<evidence type="ECO:0000256" key="5">
    <source>
        <dbReference type="RuleBase" id="RU362116"/>
    </source>
</evidence>
<dbReference type="InterPro" id="IPR053967">
    <property type="entry name" value="LlgE_F_G-like_D1"/>
</dbReference>
<keyword evidence="3 5" id="KW-0975">Bacterial flagellum</keyword>
<dbReference type="EMBL" id="BKCN01000003">
    <property type="protein sequence ID" value="GER03309.1"/>
    <property type="molecule type" value="Genomic_DNA"/>
</dbReference>
<dbReference type="GO" id="GO:0009426">
    <property type="term" value="C:bacterial-type flagellum basal body, distal rod"/>
    <property type="evidence" value="ECO:0007669"/>
    <property type="project" value="UniProtKB-UniRule"/>
</dbReference>
<feature type="domain" description="Flagellar hook protein FlgE/F/G-like D1" evidence="7">
    <location>
        <begin position="31"/>
        <end position="94"/>
    </location>
</feature>
<dbReference type="AlphaFoldDB" id="A0A5A7N8C5"/>
<sequence>MQLGLGVKAAAVSRIGTQGSLIQTSNPLDVAIEGRGFFAVTLPDGETAYTRAGNFQLSDEGEIVTNEGFQIDPGIFIPQEATDIIINRSGEVFAVVDGQDDPVAQGQITLVAFLNEVGLEALGDNLFRETAASGDPQLGIPGEEGFGRLRQRFVEGSNVNIVEEITNLITVQRAYEMNSKIIESADEMARTVTNLR</sequence>
<evidence type="ECO:0000313" key="9">
    <source>
        <dbReference type="Proteomes" id="UP000324996"/>
    </source>
</evidence>
<evidence type="ECO:0000256" key="2">
    <source>
        <dbReference type="ARBA" id="ARBA00009677"/>
    </source>
</evidence>
<protein>
    <recommendedName>
        <fullName evidence="4 5">Flagellar basal-body rod protein FlgG</fullName>
    </recommendedName>
    <alternativeName>
        <fullName evidence="5">Distal rod protein</fullName>
    </alternativeName>
</protein>
<dbReference type="InterPro" id="IPR037925">
    <property type="entry name" value="FlgE/F/G-like"/>
</dbReference>
<keyword evidence="9" id="KW-1185">Reference proteome</keyword>
<dbReference type="GO" id="GO:0071978">
    <property type="term" value="P:bacterial-type flagellum-dependent swarming motility"/>
    <property type="evidence" value="ECO:0007669"/>
    <property type="project" value="TreeGrafter"/>
</dbReference>
<evidence type="ECO:0000259" key="6">
    <source>
        <dbReference type="Pfam" id="PF06429"/>
    </source>
</evidence>
<comment type="subcellular location">
    <subcellularLocation>
        <location evidence="1 5">Bacterial flagellum basal body</location>
    </subcellularLocation>
</comment>
<evidence type="ECO:0000313" key="8">
    <source>
        <dbReference type="EMBL" id="GER03309.1"/>
    </source>
</evidence>
<evidence type="ECO:0000256" key="3">
    <source>
        <dbReference type="ARBA" id="ARBA00023143"/>
    </source>
</evidence>
<reference evidence="8 9" key="1">
    <citation type="submission" date="2019-09" db="EMBL/GenBank/DDBJ databases">
        <title>NBRP : Genome information of microbial organism related human and environment.</title>
        <authorList>
            <person name="Hattori M."/>
            <person name="Oshima K."/>
            <person name="Inaba H."/>
            <person name="Suda W."/>
            <person name="Sakamoto M."/>
            <person name="Iino T."/>
            <person name="Kitahara M."/>
            <person name="Oshida Y."/>
            <person name="Iida T."/>
            <person name="Kudo T."/>
            <person name="Itoh T."/>
            <person name="Ohkuma M."/>
        </authorList>
    </citation>
    <scope>NUCLEOTIDE SEQUENCE [LARGE SCALE GENOMIC DNA]</scope>
    <source>
        <strain evidence="8 9">Q-1</strain>
    </source>
</reference>
<accession>A0A5A7N8C5</accession>
<dbReference type="NCBIfam" id="TIGR03506">
    <property type="entry name" value="FlgEFG_subfam"/>
    <property type="match status" value="2"/>
</dbReference>
<evidence type="ECO:0000259" key="7">
    <source>
        <dbReference type="Pfam" id="PF22692"/>
    </source>
</evidence>
<dbReference type="InterPro" id="IPR020013">
    <property type="entry name" value="Flagellar_FlgE/F/G"/>
</dbReference>
<comment type="similarity">
    <text evidence="2 5">Belongs to the flagella basal body rod proteins family.</text>
</comment>
<comment type="subunit">
    <text evidence="5">The basal body constitutes a major portion of the flagellar organelle and consists of four rings (L,P,S, and M) mounted on a central rod. The rod consists of about 26 subunits of FlgG in the distal portion, and FlgB, FlgC and FlgF are thought to build up the proximal portion of the rod with about 6 subunits each.</text>
</comment>
<evidence type="ECO:0000256" key="1">
    <source>
        <dbReference type="ARBA" id="ARBA00004117"/>
    </source>
</evidence>
<dbReference type="Pfam" id="PF22692">
    <property type="entry name" value="LlgE_F_G_D1"/>
    <property type="match status" value="1"/>
</dbReference>
<gene>
    <name evidence="8" type="ORF">JCM17846_09910</name>
</gene>
<organism evidence="8 9">
    <name type="scientific">Iodidimonas nitroreducens</name>
    <dbReference type="NCBI Taxonomy" id="1236968"/>
    <lineage>
        <taxon>Bacteria</taxon>
        <taxon>Pseudomonadati</taxon>
        <taxon>Pseudomonadota</taxon>
        <taxon>Alphaproteobacteria</taxon>
        <taxon>Iodidimonadales</taxon>
        <taxon>Iodidimonadaceae</taxon>
        <taxon>Iodidimonas</taxon>
    </lineage>
</organism>
<dbReference type="InterPro" id="IPR012834">
    <property type="entry name" value="FlgG_G_neg"/>
</dbReference>
<dbReference type="SUPFAM" id="SSF117143">
    <property type="entry name" value="Flagellar hook protein flgE"/>
    <property type="match status" value="1"/>
</dbReference>
<feature type="domain" description="Flagellar basal-body/hook protein C-terminal" evidence="6">
    <location>
        <begin position="150"/>
        <end position="195"/>
    </location>
</feature>
<proteinExistence type="inferred from homology"/>